<dbReference type="InterPro" id="IPR001789">
    <property type="entry name" value="Sig_transdc_resp-reg_receiver"/>
</dbReference>
<dbReference type="SUPFAM" id="SSF52172">
    <property type="entry name" value="CheY-like"/>
    <property type="match status" value="1"/>
</dbReference>
<feature type="non-terminal residue" evidence="3">
    <location>
        <position position="346"/>
    </location>
</feature>
<gene>
    <name evidence="3" type="ORF">MD483_09345</name>
</gene>
<evidence type="ECO:0000313" key="4">
    <source>
        <dbReference type="Proteomes" id="UP001155586"/>
    </source>
</evidence>
<comment type="caution">
    <text evidence="3">The sequence shown here is derived from an EMBL/GenBank/DDBJ whole genome shotgun (WGS) entry which is preliminary data.</text>
</comment>
<reference evidence="3" key="1">
    <citation type="submission" date="2022-02" db="EMBL/GenBank/DDBJ databases">
        <title>Vibrio sp. nov., a new bacterium isolated from Bohai sea, China.</title>
        <authorList>
            <person name="Yuan Y."/>
        </authorList>
    </citation>
    <scope>NUCLEOTIDE SEQUENCE</scope>
    <source>
        <strain evidence="3">DBSS07</strain>
    </source>
</reference>
<keyword evidence="4" id="KW-1185">Reference proteome</keyword>
<dbReference type="Gene3D" id="3.40.50.2300">
    <property type="match status" value="1"/>
</dbReference>
<comment type="caution">
    <text evidence="1">Lacks conserved residue(s) required for the propagation of feature annotation.</text>
</comment>
<accession>A0A9X3CFT3</accession>
<evidence type="ECO:0000256" key="1">
    <source>
        <dbReference type="PROSITE-ProRule" id="PRU00169"/>
    </source>
</evidence>
<dbReference type="Pfam" id="PF00072">
    <property type="entry name" value="Response_reg"/>
    <property type="match status" value="1"/>
</dbReference>
<sequence>MKILKDSQLLNSAQYNNFGKLKVLIVDDSTLFIQSIRKILSKLKIDDKNIQHASDTKLASWYLKDKIEDEGYDIIICSYRFKNRPLGRDFLRYLEKEQFRTKLTSLIVTDNTLDLDTAREIDTNIPDGFIAKPFNHNQFVAKLTKIVQKSIKLKPLKYAYFGRAYNQVIEKSEQLLFESPQYASEIMRLKCLALTKLKRFEEAIQCCKSELQTSAEWPLVQLVELYSLLGKHTLVTDLLDSEPSIKSHPKVNWILRENNVETDTCQSVIKEYMKSNEDHEKIIKAAVLHMYNLDYSSASDTLTRYIRHNRSNPLLEKRAVLFLQCLRALEQVFVGKPKYVEPHIFD</sequence>
<protein>
    <submittedName>
        <fullName evidence="3">Response regulator</fullName>
    </submittedName>
</protein>
<feature type="domain" description="Response regulatory" evidence="2">
    <location>
        <begin position="22"/>
        <end position="147"/>
    </location>
</feature>
<dbReference type="InterPro" id="IPR011006">
    <property type="entry name" value="CheY-like_superfamily"/>
</dbReference>
<dbReference type="GO" id="GO:0000160">
    <property type="term" value="P:phosphorelay signal transduction system"/>
    <property type="evidence" value="ECO:0007669"/>
    <property type="project" value="InterPro"/>
</dbReference>
<dbReference type="RefSeq" id="WP_265687436.1">
    <property type="nucleotide sequence ID" value="NZ_JAKRRX010000043.1"/>
</dbReference>
<proteinExistence type="predicted"/>
<dbReference type="Proteomes" id="UP001155586">
    <property type="component" value="Unassembled WGS sequence"/>
</dbReference>
<organism evidence="3 4">
    <name type="scientific">Vibrio paucivorans</name>
    <dbReference type="NCBI Taxonomy" id="2829489"/>
    <lineage>
        <taxon>Bacteria</taxon>
        <taxon>Pseudomonadati</taxon>
        <taxon>Pseudomonadota</taxon>
        <taxon>Gammaproteobacteria</taxon>
        <taxon>Vibrionales</taxon>
        <taxon>Vibrionaceae</taxon>
        <taxon>Vibrio</taxon>
    </lineage>
</organism>
<dbReference type="PROSITE" id="PS50110">
    <property type="entry name" value="RESPONSE_REGULATORY"/>
    <property type="match status" value="1"/>
</dbReference>
<evidence type="ECO:0000259" key="2">
    <source>
        <dbReference type="PROSITE" id="PS50110"/>
    </source>
</evidence>
<name>A0A9X3CFT3_9VIBR</name>
<dbReference type="EMBL" id="JAKRRX010000043">
    <property type="protein sequence ID" value="MCW8334025.1"/>
    <property type="molecule type" value="Genomic_DNA"/>
</dbReference>
<dbReference type="SMART" id="SM00448">
    <property type="entry name" value="REC"/>
    <property type="match status" value="1"/>
</dbReference>
<dbReference type="AlphaFoldDB" id="A0A9X3CFT3"/>
<evidence type="ECO:0000313" key="3">
    <source>
        <dbReference type="EMBL" id="MCW8334025.1"/>
    </source>
</evidence>